<feature type="compositionally biased region" description="Low complexity" evidence="6">
    <location>
        <begin position="55"/>
        <end position="73"/>
    </location>
</feature>
<accession>A0ABT4CF86</accession>
<evidence type="ECO:0000256" key="3">
    <source>
        <dbReference type="ARBA" id="ARBA00022833"/>
    </source>
</evidence>
<feature type="region of interest" description="Disordered" evidence="6">
    <location>
        <begin position="1"/>
        <end position="190"/>
    </location>
</feature>
<dbReference type="PANTHER" id="PTHR33823">
    <property type="entry name" value="RNA POLYMERASE-BINDING TRANSCRIPTION FACTOR DKSA-RELATED"/>
    <property type="match status" value="1"/>
</dbReference>
<feature type="compositionally biased region" description="Basic residues" evidence="6">
    <location>
        <begin position="133"/>
        <end position="149"/>
    </location>
</feature>
<sequence>MAGTTRKSLAGTAAAAAKRVIGRTRPATPGESTTGKPAAKKSTAKKSTAKKSPAKKSTTAATKTATKTAATKAPAKKAPAKKAPATKAPAKKAAATTAPAKKAAATKAPAKKAAATKAPAKKAPAKTAATKAPAKKTPAKKTAAKKTAAKKTAAAKTAPTTSTPTKKAAPVTKAAPTPAKKAAPAKKVRKATPSTLVVLDGEDPWTRSELNEVVKELKEHRDRLTAIVGQSEQELAGLMRDAGDGAGHDQADVGATSFERDHELTVLARERETLVQIERALAHIEDGSYGVCDSCGNPVGKNRLMAVPHATLCMSCKQREERR</sequence>
<evidence type="ECO:0000256" key="4">
    <source>
        <dbReference type="PROSITE-ProRule" id="PRU00510"/>
    </source>
</evidence>
<feature type="domain" description="Zinc finger DksA/TraR C4-type" evidence="7">
    <location>
        <begin position="287"/>
        <end position="322"/>
    </location>
</feature>
<keyword evidence="3" id="KW-0862">Zinc</keyword>
<evidence type="ECO:0000256" key="6">
    <source>
        <dbReference type="SAM" id="MobiDB-lite"/>
    </source>
</evidence>
<dbReference type="Gene3D" id="1.20.120.910">
    <property type="entry name" value="DksA, coiled-coil domain"/>
    <property type="match status" value="1"/>
</dbReference>
<dbReference type="EMBL" id="JAPPUX010000004">
    <property type="protein sequence ID" value="MCY4727471.1"/>
    <property type="molecule type" value="Genomic_DNA"/>
</dbReference>
<dbReference type="PANTHER" id="PTHR33823:SF2">
    <property type="entry name" value="RNA POLYMERASE-BINDING TRANSCRIPTION FACTOR DKSA"/>
    <property type="match status" value="1"/>
</dbReference>
<keyword evidence="2" id="KW-0863">Zinc-finger</keyword>
<evidence type="ECO:0000313" key="9">
    <source>
        <dbReference type="Proteomes" id="UP001074726"/>
    </source>
</evidence>
<comment type="caution">
    <text evidence="8">The sequence shown here is derived from an EMBL/GenBank/DDBJ whole genome shotgun (WGS) entry which is preliminary data.</text>
</comment>
<evidence type="ECO:0000259" key="7">
    <source>
        <dbReference type="Pfam" id="PF01258"/>
    </source>
</evidence>
<keyword evidence="5" id="KW-0175">Coiled coil</keyword>
<evidence type="ECO:0000256" key="2">
    <source>
        <dbReference type="ARBA" id="ARBA00022771"/>
    </source>
</evidence>
<keyword evidence="9" id="KW-1185">Reference proteome</keyword>
<proteinExistence type="predicted"/>
<dbReference type="SUPFAM" id="SSF57716">
    <property type="entry name" value="Glucocorticoid receptor-like (DNA-binding domain)"/>
    <property type="match status" value="1"/>
</dbReference>
<keyword evidence="1" id="KW-0479">Metal-binding</keyword>
<gene>
    <name evidence="8" type="ORF">NYO98_14380</name>
</gene>
<reference evidence="8" key="1">
    <citation type="submission" date="2022-08" db="EMBL/GenBank/DDBJ databases">
        <title>Genome sequencing of Nocardioides sp. STR2.</title>
        <authorList>
            <person name="So Y."/>
        </authorList>
    </citation>
    <scope>NUCLEOTIDE SEQUENCE</scope>
    <source>
        <strain evidence="8">STR2</strain>
    </source>
</reference>
<evidence type="ECO:0000256" key="5">
    <source>
        <dbReference type="SAM" id="Coils"/>
    </source>
</evidence>
<feature type="compositionally biased region" description="Low complexity" evidence="6">
    <location>
        <begin position="150"/>
        <end position="182"/>
    </location>
</feature>
<evidence type="ECO:0000256" key="1">
    <source>
        <dbReference type="ARBA" id="ARBA00022723"/>
    </source>
</evidence>
<dbReference type="SUPFAM" id="SSF109635">
    <property type="entry name" value="DnaK suppressor protein DksA, alpha-hairpin domain"/>
    <property type="match status" value="1"/>
</dbReference>
<dbReference type="PROSITE" id="PS51128">
    <property type="entry name" value="ZF_DKSA_2"/>
    <property type="match status" value="1"/>
</dbReference>
<feature type="coiled-coil region" evidence="5">
    <location>
        <begin position="207"/>
        <end position="234"/>
    </location>
</feature>
<dbReference type="Proteomes" id="UP001074726">
    <property type="component" value="Unassembled WGS sequence"/>
</dbReference>
<evidence type="ECO:0000313" key="8">
    <source>
        <dbReference type="EMBL" id="MCY4727471.1"/>
    </source>
</evidence>
<feature type="compositionally biased region" description="Low complexity" evidence="6">
    <location>
        <begin position="81"/>
        <end position="118"/>
    </location>
</feature>
<protein>
    <submittedName>
        <fullName evidence="8">TraR/DksA C4-type zinc finger protein</fullName>
    </submittedName>
</protein>
<dbReference type="InterPro" id="IPR037187">
    <property type="entry name" value="DnaK_N"/>
</dbReference>
<dbReference type="Pfam" id="PF01258">
    <property type="entry name" value="zf-dskA_traR"/>
    <property type="match status" value="1"/>
</dbReference>
<organism evidence="8 9">
    <name type="scientific">Nocardioides pini</name>
    <dbReference type="NCBI Taxonomy" id="2975053"/>
    <lineage>
        <taxon>Bacteria</taxon>
        <taxon>Bacillati</taxon>
        <taxon>Actinomycetota</taxon>
        <taxon>Actinomycetes</taxon>
        <taxon>Propionibacteriales</taxon>
        <taxon>Nocardioidaceae</taxon>
        <taxon>Nocardioides</taxon>
    </lineage>
</organism>
<feature type="compositionally biased region" description="Basic residues" evidence="6">
    <location>
        <begin position="38"/>
        <end position="54"/>
    </location>
</feature>
<dbReference type="InterPro" id="IPR000962">
    <property type="entry name" value="Znf_DskA_TraR"/>
</dbReference>
<feature type="zinc finger region" description="dksA C4-type" evidence="4">
    <location>
        <begin position="292"/>
        <end position="316"/>
    </location>
</feature>
<name>A0ABT4CF86_9ACTN</name>